<feature type="signal peptide" evidence="1">
    <location>
        <begin position="1"/>
        <end position="35"/>
    </location>
</feature>
<keyword evidence="3" id="KW-1185">Reference proteome</keyword>
<gene>
    <name evidence="2" type="ORF">FEF34_04230</name>
</gene>
<dbReference type="EMBL" id="VAWE01000001">
    <property type="protein sequence ID" value="TLQ42515.1"/>
    <property type="molecule type" value="Genomic_DNA"/>
</dbReference>
<comment type="caution">
    <text evidence="2">The sequence shown here is derived from an EMBL/GenBank/DDBJ whole genome shotgun (WGS) entry which is preliminary data.</text>
</comment>
<dbReference type="AlphaFoldDB" id="A0A5R9E0G0"/>
<dbReference type="Proteomes" id="UP000305921">
    <property type="component" value="Unassembled WGS sequence"/>
</dbReference>
<dbReference type="OrthoDB" id="4334613at2"/>
<protein>
    <submittedName>
        <fullName evidence="2">Uncharacterized protein</fullName>
    </submittedName>
</protein>
<proteinExistence type="predicted"/>
<evidence type="ECO:0000313" key="2">
    <source>
        <dbReference type="EMBL" id="TLQ42515.1"/>
    </source>
</evidence>
<dbReference type="RefSeq" id="WP_138051923.1">
    <property type="nucleotide sequence ID" value="NZ_VAWE01000001.1"/>
</dbReference>
<sequence length="140" mass="14590">MTIMNRSPLPALRSAALVGAIAVGLASSPTAQALAATPAPDDRAPVVVFGPLSEPAQPSYATCPKGTTLIGGGYEALPVTLEDPQTSPPLVADMVDVNTPSFLRPNSWVAKMLRGQVHAYALCERRKPDRKLDGRVGMAG</sequence>
<keyword evidence="1" id="KW-0732">Signal</keyword>
<name>A0A5R9E0G0_9ACTN</name>
<organism evidence="2 3">
    <name type="scientific">Streptomyces marianii</name>
    <dbReference type="NCBI Taxonomy" id="1817406"/>
    <lineage>
        <taxon>Bacteria</taxon>
        <taxon>Bacillati</taxon>
        <taxon>Actinomycetota</taxon>
        <taxon>Actinomycetes</taxon>
        <taxon>Kitasatosporales</taxon>
        <taxon>Streptomycetaceae</taxon>
        <taxon>Streptomyces</taxon>
    </lineage>
</organism>
<reference evidence="2 3" key="1">
    <citation type="submission" date="2019-05" db="EMBL/GenBank/DDBJ databases">
        <title>Streptomyces marianii sp. nov., a novel marine actinomycete from southern coast of India.</title>
        <authorList>
            <person name="Iniyan A.M."/>
            <person name="Wink J."/>
            <person name="Ramprasad E."/>
            <person name="Ramana C.V."/>
            <person name="Bunk B."/>
            <person name="Sproer C."/>
            <person name="Joseph F.-J.R.S."/>
            <person name="Vincent S.G.P."/>
        </authorList>
    </citation>
    <scope>NUCLEOTIDE SEQUENCE [LARGE SCALE GENOMIC DNA]</scope>
    <source>
        <strain evidence="2 3">ICN19</strain>
    </source>
</reference>
<accession>A0A5R9E0G0</accession>
<evidence type="ECO:0000313" key="3">
    <source>
        <dbReference type="Proteomes" id="UP000305921"/>
    </source>
</evidence>
<feature type="chain" id="PRO_5024328742" evidence="1">
    <location>
        <begin position="36"/>
        <end position="140"/>
    </location>
</feature>
<evidence type="ECO:0000256" key="1">
    <source>
        <dbReference type="SAM" id="SignalP"/>
    </source>
</evidence>